<accession>A0A845GGJ3</accession>
<reference evidence="1" key="1">
    <citation type="submission" date="2019-12" db="EMBL/GenBank/DDBJ databases">
        <title>Novel species isolated from a subtropical stream in China.</title>
        <authorList>
            <person name="Lu H."/>
        </authorList>
    </citation>
    <scope>NUCLEOTIDE SEQUENCE [LARGE SCALE GENOMIC DNA]</scope>
    <source>
        <strain evidence="1">FT81W</strain>
    </source>
</reference>
<organism evidence="1 2">
    <name type="scientific">Duganella vulcania</name>
    <dbReference type="NCBI Taxonomy" id="2692166"/>
    <lineage>
        <taxon>Bacteria</taxon>
        <taxon>Pseudomonadati</taxon>
        <taxon>Pseudomonadota</taxon>
        <taxon>Betaproteobacteria</taxon>
        <taxon>Burkholderiales</taxon>
        <taxon>Oxalobacteraceae</taxon>
        <taxon>Telluria group</taxon>
        <taxon>Duganella</taxon>
    </lineage>
</organism>
<protein>
    <submittedName>
        <fullName evidence="1">Uncharacterized protein</fullName>
    </submittedName>
</protein>
<dbReference type="Proteomes" id="UP000447355">
    <property type="component" value="Unassembled WGS sequence"/>
</dbReference>
<evidence type="ECO:0000313" key="2">
    <source>
        <dbReference type="Proteomes" id="UP000447355"/>
    </source>
</evidence>
<dbReference type="AlphaFoldDB" id="A0A845GGJ3"/>
<proteinExistence type="predicted"/>
<comment type="caution">
    <text evidence="1">The sequence shown here is derived from an EMBL/GenBank/DDBJ whole genome shotgun (WGS) entry which is preliminary data.</text>
</comment>
<gene>
    <name evidence="1" type="ORF">GTP90_02000</name>
</gene>
<evidence type="ECO:0000313" key="1">
    <source>
        <dbReference type="EMBL" id="MYM92630.1"/>
    </source>
</evidence>
<dbReference type="RefSeq" id="WP_161081890.1">
    <property type="nucleotide sequence ID" value="NZ_WWCX01000001.1"/>
</dbReference>
<name>A0A845GGJ3_9BURK</name>
<sequence>MATEAQLAQARRTVENEDYLPWAEVKAAKALLGIVEPDHVAEARAMMGLPAVPSQVKNQ</sequence>
<dbReference type="EMBL" id="WWCX01000001">
    <property type="protein sequence ID" value="MYM92630.1"/>
    <property type="molecule type" value="Genomic_DNA"/>
</dbReference>